<comment type="subcellular location">
    <subcellularLocation>
        <location evidence="1">Endomembrane system</location>
        <topology evidence="1">Multi-pass membrane protein</topology>
    </subcellularLocation>
</comment>
<sequence>MLIHLPKFQPERWGLSWGGWLDNRHGEWWLLAQLALIAAHLLPPWPAPGAWGYAWPLPLALAGAILLLLGLVLAVQAFWGLGSSLTPLPDPIPGAPLVTSGAYGRCRHPLYQAVLLCSLGVSLALGSLLHLALLLALVAVLGGKARREERALELAYPDYAAYRARTPAIIPRLPWLDWRAL</sequence>
<evidence type="ECO:0000313" key="7">
    <source>
        <dbReference type="Proteomes" id="UP000243002"/>
    </source>
</evidence>
<dbReference type="PANTHER" id="PTHR43847:SF1">
    <property type="entry name" value="BLL3993 PROTEIN"/>
    <property type="match status" value="1"/>
</dbReference>
<feature type="transmembrane region" description="Helical" evidence="5">
    <location>
        <begin position="28"/>
        <end position="45"/>
    </location>
</feature>
<evidence type="ECO:0000256" key="2">
    <source>
        <dbReference type="ARBA" id="ARBA00022692"/>
    </source>
</evidence>
<name>A0A2P7MSB0_9CYAN</name>
<dbReference type="Gene3D" id="1.20.120.1630">
    <property type="match status" value="1"/>
</dbReference>
<dbReference type="GO" id="GO:0012505">
    <property type="term" value="C:endomembrane system"/>
    <property type="evidence" value="ECO:0007669"/>
    <property type="project" value="UniProtKB-SubCell"/>
</dbReference>
<gene>
    <name evidence="6" type="ORF">C7K55_11880</name>
</gene>
<keyword evidence="2 5" id="KW-0812">Transmembrane</keyword>
<dbReference type="AlphaFoldDB" id="A0A2P7MSB0"/>
<organism evidence="6 7">
    <name type="scientific">Cyanobium usitatum str. Tous</name>
    <dbReference type="NCBI Taxonomy" id="2116684"/>
    <lineage>
        <taxon>Bacteria</taxon>
        <taxon>Bacillati</taxon>
        <taxon>Cyanobacteriota</taxon>
        <taxon>Cyanophyceae</taxon>
        <taxon>Synechococcales</taxon>
        <taxon>Prochlorococcaceae</taxon>
        <taxon>Cyanobium</taxon>
    </lineage>
</organism>
<evidence type="ECO:0000256" key="3">
    <source>
        <dbReference type="ARBA" id="ARBA00022989"/>
    </source>
</evidence>
<dbReference type="EMBL" id="PXXO01000016">
    <property type="protein sequence ID" value="PSJ04089.1"/>
    <property type="molecule type" value="Genomic_DNA"/>
</dbReference>
<feature type="transmembrane region" description="Helical" evidence="5">
    <location>
        <begin position="113"/>
        <end position="141"/>
    </location>
</feature>
<keyword evidence="6" id="KW-0489">Methyltransferase</keyword>
<keyword evidence="7" id="KW-1185">Reference proteome</keyword>
<dbReference type="OrthoDB" id="5471300at2"/>
<accession>A0A2P7MSB0</accession>
<keyword evidence="6" id="KW-0808">Transferase</keyword>
<proteinExistence type="predicted"/>
<dbReference type="GO" id="GO:0032259">
    <property type="term" value="P:methylation"/>
    <property type="evidence" value="ECO:0007669"/>
    <property type="project" value="UniProtKB-KW"/>
</dbReference>
<evidence type="ECO:0000256" key="1">
    <source>
        <dbReference type="ARBA" id="ARBA00004127"/>
    </source>
</evidence>
<evidence type="ECO:0000256" key="4">
    <source>
        <dbReference type="ARBA" id="ARBA00023136"/>
    </source>
</evidence>
<dbReference type="Proteomes" id="UP000243002">
    <property type="component" value="Unassembled WGS sequence"/>
</dbReference>
<dbReference type="Pfam" id="PF04191">
    <property type="entry name" value="PEMT"/>
    <property type="match status" value="1"/>
</dbReference>
<evidence type="ECO:0000256" key="5">
    <source>
        <dbReference type="SAM" id="Phobius"/>
    </source>
</evidence>
<dbReference type="PANTHER" id="PTHR43847">
    <property type="entry name" value="BLL3993 PROTEIN"/>
    <property type="match status" value="1"/>
</dbReference>
<protein>
    <submittedName>
        <fullName evidence="6">S-isoprenylcysteine methyltransferase</fullName>
    </submittedName>
</protein>
<keyword evidence="3 5" id="KW-1133">Transmembrane helix</keyword>
<reference evidence="6 7" key="1">
    <citation type="journal article" date="2018" name="Environ. Microbiol.">
        <title>Ecological and genomic features of two widespread freshwater picocyanobacteria.</title>
        <authorList>
            <person name="Cabello-Yeves P.J."/>
            <person name="Picazo A."/>
            <person name="Camacho A."/>
            <person name="Callieri C."/>
            <person name="Rosselli R."/>
            <person name="Roda-Garcia J.J."/>
            <person name="Coutinho F.H."/>
            <person name="Rodriguez-Valera F."/>
        </authorList>
    </citation>
    <scope>NUCLEOTIDE SEQUENCE [LARGE SCALE GENOMIC DNA]</scope>
    <source>
        <strain evidence="6 7">Tous</strain>
    </source>
</reference>
<feature type="transmembrane region" description="Helical" evidence="5">
    <location>
        <begin position="57"/>
        <end position="79"/>
    </location>
</feature>
<evidence type="ECO:0000313" key="6">
    <source>
        <dbReference type="EMBL" id="PSJ04089.1"/>
    </source>
</evidence>
<comment type="caution">
    <text evidence="6">The sequence shown here is derived from an EMBL/GenBank/DDBJ whole genome shotgun (WGS) entry which is preliminary data.</text>
</comment>
<keyword evidence="4 5" id="KW-0472">Membrane</keyword>
<dbReference type="InterPro" id="IPR007318">
    <property type="entry name" value="Phopholipid_MeTrfase"/>
</dbReference>
<dbReference type="InterPro" id="IPR052527">
    <property type="entry name" value="Metal_cation-efflux_comp"/>
</dbReference>
<dbReference type="GO" id="GO:0008168">
    <property type="term" value="F:methyltransferase activity"/>
    <property type="evidence" value="ECO:0007669"/>
    <property type="project" value="UniProtKB-KW"/>
</dbReference>